<dbReference type="InterPro" id="IPR023271">
    <property type="entry name" value="Aquaporin-like"/>
</dbReference>
<feature type="transmembrane region" description="Helical" evidence="5">
    <location>
        <begin position="45"/>
        <end position="68"/>
    </location>
</feature>
<evidence type="ECO:0000256" key="1">
    <source>
        <dbReference type="ARBA" id="ARBA00004141"/>
    </source>
</evidence>
<feature type="transmembrane region" description="Helical" evidence="5">
    <location>
        <begin position="173"/>
        <end position="192"/>
    </location>
</feature>
<dbReference type="Pfam" id="PF01226">
    <property type="entry name" value="Form_Nir_trans"/>
    <property type="match status" value="1"/>
</dbReference>
<comment type="subcellular location">
    <subcellularLocation>
        <location evidence="1">Membrane</location>
        <topology evidence="1">Multi-pass membrane protein</topology>
    </subcellularLocation>
</comment>
<dbReference type="EMBL" id="MAAX01000021">
    <property type="protein sequence ID" value="OUS21231.1"/>
    <property type="molecule type" value="Genomic_DNA"/>
</dbReference>
<dbReference type="InterPro" id="IPR000292">
    <property type="entry name" value="For/NO2_transpt"/>
</dbReference>
<name>A0A1Z8BF73_9FLAO</name>
<evidence type="ECO:0000313" key="7">
    <source>
        <dbReference type="Proteomes" id="UP000196102"/>
    </source>
</evidence>
<keyword evidence="2 5" id="KW-0812">Transmembrane</keyword>
<dbReference type="Proteomes" id="UP000196102">
    <property type="component" value="Unassembled WGS sequence"/>
</dbReference>
<dbReference type="PANTHER" id="PTHR30520:SF2">
    <property type="entry name" value="INNER MEMBRANE PROTEIN YFDC"/>
    <property type="match status" value="1"/>
</dbReference>
<comment type="caution">
    <text evidence="6">The sequence shown here is derived from an EMBL/GenBank/DDBJ whole genome shotgun (WGS) entry which is preliminary data.</text>
</comment>
<sequence>MNDNQVEEVIETKSEKKKVEDHDDILVKQLCEGLDTYKKNRLSTFLSSFMAGLEIGFSFLVVVIVYSFLDGKVDKEFIPYIAAFVYPLGFILVVLGKSVLFTEQTSLLSLPVLGGRKTLSDLMALWGIVILGNLVGGYLIGGFLVWIGPELGIISISGITNLAEHVNHFSREVILASSVLAGWLMALLSWIITSTHRATGKILIIYVITFIIALAGLHHSIVGSIEVFAGFLVTDKITIMDYLTFQGTSLFGNALGGVVFVAILKYGAFLANNSKSKK</sequence>
<gene>
    <name evidence="6" type="ORF">A9Q93_01250</name>
</gene>
<proteinExistence type="predicted"/>
<keyword evidence="4 5" id="KW-0472">Membrane</keyword>
<dbReference type="RefSeq" id="WP_303685563.1">
    <property type="nucleotide sequence ID" value="NZ_CAJXYO010000012.1"/>
</dbReference>
<dbReference type="Gene3D" id="1.20.1080.10">
    <property type="entry name" value="Glycerol uptake facilitator protein"/>
    <property type="match status" value="1"/>
</dbReference>
<evidence type="ECO:0000313" key="6">
    <source>
        <dbReference type="EMBL" id="OUS21231.1"/>
    </source>
</evidence>
<dbReference type="AlphaFoldDB" id="A0A1Z8BF73"/>
<feature type="transmembrane region" description="Helical" evidence="5">
    <location>
        <begin position="204"/>
        <end position="231"/>
    </location>
</feature>
<dbReference type="PANTHER" id="PTHR30520">
    <property type="entry name" value="FORMATE TRANSPORTER-RELATED"/>
    <property type="match status" value="1"/>
</dbReference>
<evidence type="ECO:0000256" key="4">
    <source>
        <dbReference type="ARBA" id="ARBA00023136"/>
    </source>
</evidence>
<dbReference type="GO" id="GO:0015499">
    <property type="term" value="F:formate transmembrane transporter activity"/>
    <property type="evidence" value="ECO:0007669"/>
    <property type="project" value="TreeGrafter"/>
</dbReference>
<reference evidence="7" key="1">
    <citation type="journal article" date="2017" name="Proc. Natl. Acad. Sci. U.S.A.">
        <title>Simulation of Deepwater Horizon oil plume reveals substrate specialization within a complex community of hydrocarbon-degraders.</title>
        <authorList>
            <person name="Hu P."/>
            <person name="Dubinsky E.A."/>
            <person name="Probst A.J."/>
            <person name="Wang J."/>
            <person name="Sieber C.M.K."/>
            <person name="Tom L.M."/>
            <person name="Gardinali P."/>
            <person name="Banfield J.F."/>
            <person name="Atlas R.M."/>
            <person name="Andersen G.L."/>
        </authorList>
    </citation>
    <scope>NUCLEOTIDE SEQUENCE [LARGE SCALE GENOMIC DNA]</scope>
</reference>
<dbReference type="GO" id="GO:0005886">
    <property type="term" value="C:plasma membrane"/>
    <property type="evidence" value="ECO:0007669"/>
    <property type="project" value="TreeGrafter"/>
</dbReference>
<keyword evidence="3 5" id="KW-1133">Transmembrane helix</keyword>
<evidence type="ECO:0000256" key="3">
    <source>
        <dbReference type="ARBA" id="ARBA00022989"/>
    </source>
</evidence>
<evidence type="ECO:0000256" key="5">
    <source>
        <dbReference type="SAM" id="Phobius"/>
    </source>
</evidence>
<protein>
    <submittedName>
        <fullName evidence="6">Formate transporter</fullName>
    </submittedName>
</protein>
<accession>A0A1Z8BF73</accession>
<feature type="transmembrane region" description="Helical" evidence="5">
    <location>
        <begin position="122"/>
        <end position="147"/>
    </location>
</feature>
<feature type="transmembrane region" description="Helical" evidence="5">
    <location>
        <begin position="80"/>
        <end position="101"/>
    </location>
</feature>
<evidence type="ECO:0000256" key="2">
    <source>
        <dbReference type="ARBA" id="ARBA00022692"/>
    </source>
</evidence>
<organism evidence="6 7">
    <name type="scientific">Nonlabens dokdonensis</name>
    <dbReference type="NCBI Taxonomy" id="328515"/>
    <lineage>
        <taxon>Bacteria</taxon>
        <taxon>Pseudomonadati</taxon>
        <taxon>Bacteroidota</taxon>
        <taxon>Flavobacteriia</taxon>
        <taxon>Flavobacteriales</taxon>
        <taxon>Flavobacteriaceae</taxon>
        <taxon>Nonlabens</taxon>
    </lineage>
</organism>
<feature type="transmembrane region" description="Helical" evidence="5">
    <location>
        <begin position="251"/>
        <end position="271"/>
    </location>
</feature>